<protein>
    <recommendedName>
        <fullName evidence="4">DUF1579 domain-containing protein</fullName>
    </recommendedName>
</protein>
<dbReference type="PATRIC" id="fig|1938.6.peg.5218"/>
<evidence type="ECO:0000256" key="1">
    <source>
        <dbReference type="SAM" id="MobiDB-lite"/>
    </source>
</evidence>
<proteinExistence type="predicted"/>
<dbReference type="Proteomes" id="UP000037023">
    <property type="component" value="Unassembled WGS sequence"/>
</dbReference>
<evidence type="ECO:0000313" key="2">
    <source>
        <dbReference type="EMBL" id="KOG20014.1"/>
    </source>
</evidence>
<comment type="caution">
    <text evidence="2">The sequence shown here is derived from an EMBL/GenBank/DDBJ whole genome shotgun (WGS) entry which is preliminary data.</text>
</comment>
<organism evidence="2 3">
    <name type="scientific">Streptomyces viridochromogenes</name>
    <dbReference type="NCBI Taxonomy" id="1938"/>
    <lineage>
        <taxon>Bacteria</taxon>
        <taxon>Bacillati</taxon>
        <taxon>Actinomycetota</taxon>
        <taxon>Actinomycetes</taxon>
        <taxon>Kitasatosporales</taxon>
        <taxon>Streptomycetaceae</taxon>
        <taxon>Streptomyces</taxon>
    </lineage>
</organism>
<evidence type="ECO:0000313" key="3">
    <source>
        <dbReference type="Proteomes" id="UP000037023"/>
    </source>
</evidence>
<feature type="compositionally biased region" description="Basic and acidic residues" evidence="1">
    <location>
        <begin position="154"/>
        <end position="171"/>
    </location>
</feature>
<dbReference type="OrthoDB" id="9814791at2"/>
<sequence length="178" mass="20124">MTHGGFDFLDGAWTVRNRRLADFLDPDSGWEEFEGHTTGRLFWDGRAHVDEIVFPSKGFSGLTLRLYEPDTGEWTLNWSDNRTGTLFPPVRGRFTEDGTGVFEGTDSYAGRPVRVRFRWSGIGPDTARWEQAFAPDEPGDGAQWVTNWVMEFDRADGEGSPRPHARARPDDAWGLSRA</sequence>
<reference evidence="2 3" key="1">
    <citation type="submission" date="2015-06" db="EMBL/GenBank/DDBJ databases">
        <authorList>
            <person name="Hoefler B.C."/>
            <person name="Straight P.D."/>
        </authorList>
    </citation>
    <scope>NUCLEOTIDE SEQUENCE [LARGE SCALE GENOMIC DNA]</scope>
    <source>
        <strain evidence="2 3">NRRL 3427</strain>
    </source>
</reference>
<dbReference type="EMBL" id="LGUP01000316">
    <property type="protein sequence ID" value="KOG20014.1"/>
    <property type="molecule type" value="Genomic_DNA"/>
</dbReference>
<accession>A0A0L8K2K5</accession>
<evidence type="ECO:0008006" key="4">
    <source>
        <dbReference type="Google" id="ProtNLM"/>
    </source>
</evidence>
<dbReference type="RefSeq" id="WP_051786887.1">
    <property type="nucleotide sequence ID" value="NZ_LGUP01000316.1"/>
</dbReference>
<dbReference type="AlphaFoldDB" id="A0A0L8K2K5"/>
<feature type="region of interest" description="Disordered" evidence="1">
    <location>
        <begin position="154"/>
        <end position="178"/>
    </location>
</feature>
<gene>
    <name evidence="2" type="ORF">ADK34_24240</name>
</gene>
<name>A0A0L8K2K5_STRVR</name>